<dbReference type="EMBL" id="JBHSFP010000029">
    <property type="protein sequence ID" value="MFC4535266.1"/>
    <property type="molecule type" value="Genomic_DNA"/>
</dbReference>
<accession>A0ABV9CQ24</accession>
<feature type="transmembrane region" description="Helical" evidence="1">
    <location>
        <begin position="33"/>
        <end position="54"/>
    </location>
</feature>
<dbReference type="Proteomes" id="UP001596004">
    <property type="component" value="Unassembled WGS sequence"/>
</dbReference>
<feature type="transmembrane region" description="Helical" evidence="1">
    <location>
        <begin position="351"/>
        <end position="371"/>
    </location>
</feature>
<name>A0ABV9CQ24_9ACTN</name>
<comment type="caution">
    <text evidence="2">The sequence shown here is derived from an EMBL/GenBank/DDBJ whole genome shotgun (WGS) entry which is preliminary data.</text>
</comment>
<feature type="transmembrane region" description="Helical" evidence="1">
    <location>
        <begin position="377"/>
        <end position="402"/>
    </location>
</feature>
<feature type="transmembrane region" description="Helical" evidence="1">
    <location>
        <begin position="250"/>
        <end position="272"/>
    </location>
</feature>
<feature type="transmembrane region" description="Helical" evidence="1">
    <location>
        <begin position="92"/>
        <end position="115"/>
    </location>
</feature>
<feature type="transmembrane region" description="Helical" evidence="1">
    <location>
        <begin position="322"/>
        <end position="342"/>
    </location>
</feature>
<dbReference type="InterPro" id="IPR010640">
    <property type="entry name" value="Low_temperature_requirement_A"/>
</dbReference>
<dbReference type="PANTHER" id="PTHR36840">
    <property type="entry name" value="BLL5714 PROTEIN"/>
    <property type="match status" value="1"/>
</dbReference>
<evidence type="ECO:0000313" key="2">
    <source>
        <dbReference type="EMBL" id="MFC4535266.1"/>
    </source>
</evidence>
<feature type="transmembrane region" description="Helical" evidence="1">
    <location>
        <begin position="219"/>
        <end position="238"/>
    </location>
</feature>
<feature type="transmembrane region" description="Helical" evidence="1">
    <location>
        <begin position="60"/>
        <end position="80"/>
    </location>
</feature>
<protein>
    <submittedName>
        <fullName evidence="2">Low temperature requirement protein A</fullName>
    </submittedName>
</protein>
<dbReference type="PANTHER" id="PTHR36840:SF1">
    <property type="entry name" value="BLL5714 PROTEIN"/>
    <property type="match status" value="1"/>
</dbReference>
<keyword evidence="3" id="KW-1185">Reference proteome</keyword>
<reference evidence="3" key="1">
    <citation type="journal article" date="2019" name="Int. J. Syst. Evol. Microbiol.">
        <title>The Global Catalogue of Microorganisms (GCM) 10K type strain sequencing project: providing services to taxonomists for standard genome sequencing and annotation.</title>
        <authorList>
            <consortium name="The Broad Institute Genomics Platform"/>
            <consortium name="The Broad Institute Genome Sequencing Center for Infectious Disease"/>
            <person name="Wu L."/>
            <person name="Ma J."/>
        </authorList>
    </citation>
    <scope>NUCLEOTIDE SEQUENCE [LARGE SCALE GENOMIC DNA]</scope>
    <source>
        <strain evidence="3">CGMCC 4.7132</strain>
    </source>
</reference>
<proteinExistence type="predicted"/>
<keyword evidence="1" id="KW-0472">Membrane</keyword>
<dbReference type="RefSeq" id="WP_380847474.1">
    <property type="nucleotide sequence ID" value="NZ_JBHSFP010000029.1"/>
</dbReference>
<dbReference type="Pfam" id="PF06772">
    <property type="entry name" value="LtrA"/>
    <property type="match status" value="1"/>
</dbReference>
<feature type="transmembrane region" description="Helical" evidence="1">
    <location>
        <begin position="121"/>
        <end position="141"/>
    </location>
</feature>
<evidence type="ECO:0000256" key="1">
    <source>
        <dbReference type="SAM" id="Phobius"/>
    </source>
</evidence>
<keyword evidence="1" id="KW-0812">Transmembrane</keyword>
<keyword evidence="1" id="KW-1133">Transmembrane helix</keyword>
<evidence type="ECO:0000313" key="3">
    <source>
        <dbReference type="Proteomes" id="UP001596004"/>
    </source>
</evidence>
<sequence length="415" mass="44225">MPPADADVRIRVRVRMSARAIDEPHRASSQLELLFDLTFVVAVATVTAQLAHGIADGHGLAGLLPFLQVFFAIWWAWMNFTWFASSYDTDDVAYRLLTMVQMAGVLVLAAGVPAAAGHSDYRIVTLGYVIMRVGLVAQWLRAGLEDRAGRRTALRYAAGIAVMQLGWILRHLLVETGVLPSSAALPFFACLVVLELAVPHWAERAKATSWHPHHIAERYGLFTIILLGESVLAASRGVEGALEADEISGPFVVVAACGLVLLFALWWLYFLVQAGEGLSERRHRSYLWGYGHYGIFAALAALGAGLEVAVEQSGHDVAASPVALGYAVAVPAASYLASLWAVHALIVTEPVFSPAAFAGCVAVILSLPLSAPRIGVAAVVAAITAVCVLLVAVTITTAAVAARLRARRRGSRPPG</sequence>
<organism evidence="2 3">
    <name type="scientific">Sphaerisporangium dianthi</name>
    <dbReference type="NCBI Taxonomy" id="1436120"/>
    <lineage>
        <taxon>Bacteria</taxon>
        <taxon>Bacillati</taxon>
        <taxon>Actinomycetota</taxon>
        <taxon>Actinomycetes</taxon>
        <taxon>Streptosporangiales</taxon>
        <taxon>Streptosporangiaceae</taxon>
        <taxon>Sphaerisporangium</taxon>
    </lineage>
</organism>
<feature type="transmembrane region" description="Helical" evidence="1">
    <location>
        <begin position="293"/>
        <end position="310"/>
    </location>
</feature>
<feature type="transmembrane region" description="Helical" evidence="1">
    <location>
        <begin position="179"/>
        <end position="198"/>
    </location>
</feature>
<gene>
    <name evidence="2" type="ORF">ACFO60_31260</name>
</gene>
<feature type="transmembrane region" description="Helical" evidence="1">
    <location>
        <begin position="153"/>
        <end position="173"/>
    </location>
</feature>